<dbReference type="FunFam" id="3.30.300.20:FF:000002">
    <property type="entry name" value="Transcription termination/antitermination protein NusA"/>
    <property type="match status" value="1"/>
</dbReference>
<protein>
    <recommendedName>
        <fullName evidence="7">Transcription termination/antitermination protein NusA</fullName>
    </recommendedName>
</protein>
<dbReference type="CDD" id="cd22529">
    <property type="entry name" value="KH-II_NusA_rpt2"/>
    <property type="match status" value="1"/>
</dbReference>
<comment type="caution">
    <text evidence="10">The sequence shown here is derived from an EMBL/GenBank/DDBJ whole genome shotgun (WGS) entry which is preliminary data.</text>
</comment>
<dbReference type="SUPFAM" id="SSF50249">
    <property type="entry name" value="Nucleic acid-binding proteins"/>
    <property type="match status" value="1"/>
</dbReference>
<keyword evidence="2 7" id="KW-0963">Cytoplasm</keyword>
<comment type="function">
    <text evidence="7">Participates in both transcription termination and antitermination.</text>
</comment>
<evidence type="ECO:0000313" key="10">
    <source>
        <dbReference type="EMBL" id="PIS41458.1"/>
    </source>
</evidence>
<dbReference type="InterPro" id="IPR010213">
    <property type="entry name" value="TF_NusA"/>
</dbReference>
<dbReference type="SUPFAM" id="SSF69705">
    <property type="entry name" value="Transcription factor NusA, N-terminal domain"/>
    <property type="match status" value="1"/>
</dbReference>
<reference evidence="11" key="1">
    <citation type="submission" date="2017-09" db="EMBL/GenBank/DDBJ databases">
        <title>Depth-based differentiation of microbial function through sediment-hosted aquifers and enrichment of novel symbionts in the deep terrestrial subsurface.</title>
        <authorList>
            <person name="Probst A.J."/>
            <person name="Ladd B."/>
            <person name="Jarett J.K."/>
            <person name="Geller-Mcgrath D.E."/>
            <person name="Sieber C.M.K."/>
            <person name="Emerson J.B."/>
            <person name="Anantharaman K."/>
            <person name="Thomas B.C."/>
            <person name="Malmstrom R."/>
            <person name="Stieglmeier M."/>
            <person name="Klingl A."/>
            <person name="Woyke T."/>
            <person name="Ryan C.M."/>
            <person name="Banfield J.F."/>
        </authorList>
    </citation>
    <scope>NUCLEOTIDE SEQUENCE [LARGE SCALE GENOMIC DNA]</scope>
</reference>
<evidence type="ECO:0000256" key="5">
    <source>
        <dbReference type="ARBA" id="ARBA00023015"/>
    </source>
</evidence>
<dbReference type="AlphaFoldDB" id="A0A2H0YSI3"/>
<evidence type="ECO:0000256" key="1">
    <source>
        <dbReference type="ARBA" id="ARBA00022472"/>
    </source>
</evidence>
<dbReference type="InterPro" id="IPR030842">
    <property type="entry name" value="TF_NusA_bacterial"/>
</dbReference>
<dbReference type="PANTHER" id="PTHR22648">
    <property type="entry name" value="TRANSCRIPTION TERMINATION FACTOR NUSA"/>
    <property type="match status" value="1"/>
</dbReference>
<dbReference type="GO" id="GO:0003700">
    <property type="term" value="F:DNA-binding transcription factor activity"/>
    <property type="evidence" value="ECO:0007669"/>
    <property type="project" value="InterPro"/>
</dbReference>
<evidence type="ECO:0000313" key="11">
    <source>
        <dbReference type="Proteomes" id="UP000228711"/>
    </source>
</evidence>
<dbReference type="Gene3D" id="3.30.300.20">
    <property type="match status" value="2"/>
</dbReference>
<evidence type="ECO:0000256" key="4">
    <source>
        <dbReference type="ARBA" id="ARBA00022884"/>
    </source>
</evidence>
<feature type="region of interest" description="Disordered" evidence="8">
    <location>
        <begin position="105"/>
        <end position="127"/>
    </location>
</feature>
<keyword evidence="1 7" id="KW-0806">Transcription termination</keyword>
<evidence type="ECO:0000259" key="9">
    <source>
        <dbReference type="PROSITE" id="PS50126"/>
    </source>
</evidence>
<evidence type="ECO:0000256" key="6">
    <source>
        <dbReference type="ARBA" id="ARBA00023163"/>
    </source>
</evidence>
<dbReference type="InterPro" id="IPR003029">
    <property type="entry name" value="S1_domain"/>
</dbReference>
<comment type="similarity">
    <text evidence="7">Belongs to the NusA family.</text>
</comment>
<dbReference type="Proteomes" id="UP000228711">
    <property type="component" value="Unassembled WGS sequence"/>
</dbReference>
<gene>
    <name evidence="7 10" type="primary">nusA</name>
    <name evidence="10" type="ORF">COT25_02995</name>
</gene>
<dbReference type="InterPro" id="IPR036555">
    <property type="entry name" value="NusA_N_sf"/>
</dbReference>
<dbReference type="Pfam" id="PF13184">
    <property type="entry name" value="KH_NusA_1st"/>
    <property type="match status" value="1"/>
</dbReference>
<keyword evidence="4 7" id="KW-0694">RNA-binding</keyword>
<feature type="compositionally biased region" description="Basic and acidic residues" evidence="8">
    <location>
        <begin position="461"/>
        <end position="480"/>
    </location>
</feature>
<keyword evidence="3 7" id="KW-0889">Transcription antitermination</keyword>
<feature type="region of interest" description="Disordered" evidence="8">
    <location>
        <begin position="402"/>
        <end position="480"/>
    </location>
</feature>
<name>A0A2H0YSI3_9BACT</name>
<dbReference type="HAMAP" id="MF_00945_B">
    <property type="entry name" value="NusA_B"/>
    <property type="match status" value="1"/>
</dbReference>
<dbReference type="GO" id="GO:0005829">
    <property type="term" value="C:cytosol"/>
    <property type="evidence" value="ECO:0007669"/>
    <property type="project" value="TreeGrafter"/>
</dbReference>
<dbReference type="InterPro" id="IPR012340">
    <property type="entry name" value="NA-bd_OB-fold"/>
</dbReference>
<accession>A0A2H0YSI3</accession>
<keyword evidence="5 7" id="KW-0805">Transcription regulation</keyword>
<dbReference type="Pfam" id="PF00575">
    <property type="entry name" value="S1"/>
    <property type="match status" value="1"/>
</dbReference>
<dbReference type="EMBL" id="PEXV01000102">
    <property type="protein sequence ID" value="PIS41458.1"/>
    <property type="molecule type" value="Genomic_DNA"/>
</dbReference>
<dbReference type="FunFam" id="3.30.300.20:FF:000005">
    <property type="entry name" value="Transcription termination/antitermination protein NusA"/>
    <property type="match status" value="1"/>
</dbReference>
<evidence type="ECO:0000256" key="7">
    <source>
        <dbReference type="HAMAP-Rule" id="MF_00945"/>
    </source>
</evidence>
<sequence length="480" mass="53473">MAEAPIVTAIRQISEEKNIPLESVISTIEAALAVAYRKDFGEKNQNIKVTFKMQDGTSQVFDVKTVVPDALKKEWDKMKAEEEKARADAEAEGLDYAKIKQEEAEKKRKEEEVRADKKSEDNQEKEVRYDPKLHLSLSEAKKIRKDAKLEEEVVTELFPPASYGRMAAQTAKQVIIQRLREAEREMVFSEYKGKEGELINATIQRVEGRLIFVDLGHATAIMPPQEQIRDERYTPGNRIKVYILSVNSTPKGPEIIVSRSHQEIVRKLFSLEVPEIANGSVEIKAIAREAGHRTKIAVFSSQKNIDPIGSCVGQRGSRVQTVITELGGEKIDIIEWSEDSVQFIVNALSPAKIISVTLNEEEKIAAAEVKTDQLSLAIGKQGQNVRLSSKLTGWKIDIVGEEGAPVAPEANGPESGTGEKTQNESSKKDESKEQQGATDETKENEPTEKKELSEKNQPQADKPKEKKSEELAAEAESEKK</sequence>
<dbReference type="CDD" id="cd04455">
    <property type="entry name" value="S1_NusA"/>
    <property type="match status" value="1"/>
</dbReference>
<dbReference type="SMART" id="SM00316">
    <property type="entry name" value="S1"/>
    <property type="match status" value="1"/>
</dbReference>
<dbReference type="Gene3D" id="3.30.1480.10">
    <property type="entry name" value="NusA, N-terminal domain"/>
    <property type="match status" value="1"/>
</dbReference>
<dbReference type="InterPro" id="IPR015946">
    <property type="entry name" value="KH_dom-like_a/b"/>
</dbReference>
<evidence type="ECO:0000256" key="3">
    <source>
        <dbReference type="ARBA" id="ARBA00022814"/>
    </source>
</evidence>
<proteinExistence type="inferred from homology"/>
<dbReference type="PANTHER" id="PTHR22648:SF0">
    <property type="entry name" value="TRANSCRIPTION TERMINATION_ANTITERMINATION PROTEIN NUSA"/>
    <property type="match status" value="1"/>
</dbReference>
<dbReference type="GO" id="GO:0006353">
    <property type="term" value="P:DNA-templated transcription termination"/>
    <property type="evidence" value="ECO:0007669"/>
    <property type="project" value="UniProtKB-UniRule"/>
</dbReference>
<dbReference type="PROSITE" id="PS50126">
    <property type="entry name" value="S1"/>
    <property type="match status" value="1"/>
</dbReference>
<feature type="compositionally biased region" description="Basic and acidic residues" evidence="8">
    <location>
        <begin position="421"/>
        <end position="454"/>
    </location>
</feature>
<dbReference type="InterPro" id="IPR025249">
    <property type="entry name" value="TF_NusA_KH_1st"/>
</dbReference>
<dbReference type="InterPro" id="IPR009019">
    <property type="entry name" value="KH_sf_prok-type"/>
</dbReference>
<dbReference type="Pfam" id="PF26594">
    <property type="entry name" value="KH_NusA_2nd"/>
    <property type="match status" value="1"/>
</dbReference>
<dbReference type="Pfam" id="PF08529">
    <property type="entry name" value="NusA_N"/>
    <property type="match status" value="2"/>
</dbReference>
<dbReference type="NCBIfam" id="TIGR01953">
    <property type="entry name" value="NusA"/>
    <property type="match status" value="1"/>
</dbReference>
<evidence type="ECO:0000256" key="8">
    <source>
        <dbReference type="SAM" id="MobiDB-lite"/>
    </source>
</evidence>
<dbReference type="Gene3D" id="2.40.50.140">
    <property type="entry name" value="Nucleic acid-binding proteins"/>
    <property type="match status" value="1"/>
</dbReference>
<feature type="domain" description="S1 motif" evidence="9">
    <location>
        <begin position="196"/>
        <end position="260"/>
    </location>
</feature>
<keyword evidence="6 7" id="KW-0804">Transcription</keyword>
<dbReference type="GO" id="GO:0003723">
    <property type="term" value="F:RNA binding"/>
    <property type="evidence" value="ECO:0007669"/>
    <property type="project" value="UniProtKB-UniRule"/>
</dbReference>
<dbReference type="GO" id="GO:0031564">
    <property type="term" value="P:transcription antitermination"/>
    <property type="evidence" value="ECO:0007669"/>
    <property type="project" value="UniProtKB-UniRule"/>
</dbReference>
<dbReference type="CDD" id="cd02134">
    <property type="entry name" value="KH-II_NusA_rpt1"/>
    <property type="match status" value="1"/>
</dbReference>
<comment type="subunit">
    <text evidence="7">Monomer. Binds directly to the core enzyme of the DNA-dependent RNA polymerase and to nascent RNA.</text>
</comment>
<dbReference type="InterPro" id="IPR013735">
    <property type="entry name" value="TF_NusA_N"/>
</dbReference>
<evidence type="ECO:0000256" key="2">
    <source>
        <dbReference type="ARBA" id="ARBA00022490"/>
    </source>
</evidence>
<organism evidence="10 11">
    <name type="scientific">Candidatus Kerfeldbacteria bacterium CG08_land_8_20_14_0_20_42_7</name>
    <dbReference type="NCBI Taxonomy" id="2014245"/>
    <lineage>
        <taxon>Bacteria</taxon>
        <taxon>Candidatus Kerfeldiibacteriota</taxon>
    </lineage>
</organism>
<comment type="subcellular location">
    <subcellularLocation>
        <location evidence="7">Cytoplasm</location>
    </subcellularLocation>
</comment>
<dbReference type="SUPFAM" id="SSF54814">
    <property type="entry name" value="Prokaryotic type KH domain (KH-domain type II)"/>
    <property type="match status" value="2"/>
</dbReference>
<dbReference type="InterPro" id="IPR058582">
    <property type="entry name" value="KH_NusA_2nd"/>
</dbReference>